<feature type="transmembrane region" description="Helical" evidence="1">
    <location>
        <begin position="169"/>
        <end position="191"/>
    </location>
</feature>
<dbReference type="AlphaFoldDB" id="A0A9N9WZH3"/>
<evidence type="ECO:0000256" key="1">
    <source>
        <dbReference type="SAM" id="Phobius"/>
    </source>
</evidence>
<evidence type="ECO:0000313" key="3">
    <source>
        <dbReference type="EMBL" id="CAG9811891.1"/>
    </source>
</evidence>
<sequence>MRSAKCVIISLMLTTLSVYGQTCDEISLKIDEISKKLNKDHENLSNFQNHADTEIAKLKSDNNECFSKLITSHAQFIKQLGYMNQWINSSRTNIDYNNVINVSKLVEIVKFHSPKIIELNETTTYLNHIIRYFDVKFRILERRAKLKENDENYQKKFQALKSQMKSMQIMMIAIFGVFLALKLMIICKWCCCMRFRLTKKDKVEEIEMKYTAKPNKHPQSKHPEASVAYVNIDYDTNKAASIGKRKYSNQFQNVSVGTIPKITSNLKTVKDDDYYSKSADEFYNDAENDDQIYDTCEHDDSKGNTLSQQKVQQDLNNFDFPPPPNDFLYSKNLDEEIYYDEFYDGLTDDTETIYDNVARESTGVLSRVSRIPVLVKFKKSRTGISHGYGTT</sequence>
<keyword evidence="2" id="KW-0732">Signal</keyword>
<dbReference type="Proteomes" id="UP001153620">
    <property type="component" value="Chromosome 4"/>
</dbReference>
<keyword evidence="4" id="KW-1185">Reference proteome</keyword>
<protein>
    <submittedName>
        <fullName evidence="3">Uncharacterized protein</fullName>
    </submittedName>
</protein>
<feature type="chain" id="PRO_5040276358" evidence="2">
    <location>
        <begin position="21"/>
        <end position="391"/>
    </location>
</feature>
<gene>
    <name evidence="3" type="ORF">CHIRRI_LOCUS14698</name>
</gene>
<evidence type="ECO:0000313" key="4">
    <source>
        <dbReference type="Proteomes" id="UP001153620"/>
    </source>
</evidence>
<name>A0A9N9WZH3_9DIPT</name>
<organism evidence="3 4">
    <name type="scientific">Chironomus riparius</name>
    <dbReference type="NCBI Taxonomy" id="315576"/>
    <lineage>
        <taxon>Eukaryota</taxon>
        <taxon>Metazoa</taxon>
        <taxon>Ecdysozoa</taxon>
        <taxon>Arthropoda</taxon>
        <taxon>Hexapoda</taxon>
        <taxon>Insecta</taxon>
        <taxon>Pterygota</taxon>
        <taxon>Neoptera</taxon>
        <taxon>Endopterygota</taxon>
        <taxon>Diptera</taxon>
        <taxon>Nematocera</taxon>
        <taxon>Chironomoidea</taxon>
        <taxon>Chironomidae</taxon>
        <taxon>Chironominae</taxon>
        <taxon>Chironomus</taxon>
    </lineage>
</organism>
<reference evidence="3" key="1">
    <citation type="submission" date="2022-01" db="EMBL/GenBank/DDBJ databases">
        <authorList>
            <person name="King R."/>
        </authorList>
    </citation>
    <scope>NUCLEOTIDE SEQUENCE</scope>
</reference>
<keyword evidence="1" id="KW-0812">Transmembrane</keyword>
<accession>A0A9N9WZH3</accession>
<evidence type="ECO:0000256" key="2">
    <source>
        <dbReference type="SAM" id="SignalP"/>
    </source>
</evidence>
<reference evidence="3" key="2">
    <citation type="submission" date="2022-10" db="EMBL/GenBank/DDBJ databases">
        <authorList>
            <consortium name="ENA_rothamsted_submissions"/>
            <consortium name="culmorum"/>
            <person name="King R."/>
        </authorList>
    </citation>
    <scope>NUCLEOTIDE SEQUENCE</scope>
</reference>
<dbReference type="EMBL" id="OU895880">
    <property type="protein sequence ID" value="CAG9811891.1"/>
    <property type="molecule type" value="Genomic_DNA"/>
</dbReference>
<keyword evidence="1" id="KW-1133">Transmembrane helix</keyword>
<keyword evidence="1" id="KW-0472">Membrane</keyword>
<proteinExistence type="predicted"/>
<feature type="signal peptide" evidence="2">
    <location>
        <begin position="1"/>
        <end position="20"/>
    </location>
</feature>